<evidence type="ECO:0000313" key="1">
    <source>
        <dbReference type="EMBL" id="KAH7914533.1"/>
    </source>
</evidence>
<proteinExistence type="predicted"/>
<reference evidence="1" key="1">
    <citation type="journal article" date="2021" name="New Phytol.">
        <title>Evolutionary innovations through gain and loss of genes in the ectomycorrhizal Boletales.</title>
        <authorList>
            <person name="Wu G."/>
            <person name="Miyauchi S."/>
            <person name="Morin E."/>
            <person name="Kuo A."/>
            <person name="Drula E."/>
            <person name="Varga T."/>
            <person name="Kohler A."/>
            <person name="Feng B."/>
            <person name="Cao Y."/>
            <person name="Lipzen A."/>
            <person name="Daum C."/>
            <person name="Hundley H."/>
            <person name="Pangilinan J."/>
            <person name="Johnson J."/>
            <person name="Barry K."/>
            <person name="LaButti K."/>
            <person name="Ng V."/>
            <person name="Ahrendt S."/>
            <person name="Min B."/>
            <person name="Choi I.G."/>
            <person name="Park H."/>
            <person name="Plett J.M."/>
            <person name="Magnuson J."/>
            <person name="Spatafora J.W."/>
            <person name="Nagy L.G."/>
            <person name="Henrissat B."/>
            <person name="Grigoriev I.V."/>
            <person name="Yang Z.L."/>
            <person name="Xu J."/>
            <person name="Martin F.M."/>
        </authorList>
    </citation>
    <scope>NUCLEOTIDE SEQUENCE</scope>
    <source>
        <strain evidence="1">ATCC 28755</strain>
    </source>
</reference>
<evidence type="ECO:0000313" key="2">
    <source>
        <dbReference type="Proteomes" id="UP000790377"/>
    </source>
</evidence>
<keyword evidence="2" id="KW-1185">Reference proteome</keyword>
<keyword evidence="1" id="KW-0675">Receptor</keyword>
<sequence>MAIPTFLVLILLVSLPANAIYSPIHKRDDTEKPCTLHHEDNYYDLNPLKASKDYQFQTDSGHDFFLNVCKPVVSDNWNLREGTAGDVAGFVRKDHGDFSIGQVNTTLTMHSNALTLSLTNGSPCSASSFARTANSPSANPRVTRAADAPMYGSSFIRFICDTRVYGAGTPELIAQFPREDDSACGFDIEWRTHFACPKGERGIIGGILVFLVIATLLLLTTYTLLSTLYNRFVLRLRGPDSLPSYTPAHAREMAGVLVDLVKDACEHIGLGSGADVNPASHHWSAGAGEDDEGDDEVDREVEAMMGGAGGYVNEREDEGDVWRGGDRPSPNSNSNSSPHPEGVSGEGTVRL</sequence>
<organism evidence="1 2">
    <name type="scientific">Hygrophoropsis aurantiaca</name>
    <dbReference type="NCBI Taxonomy" id="72124"/>
    <lineage>
        <taxon>Eukaryota</taxon>
        <taxon>Fungi</taxon>
        <taxon>Dikarya</taxon>
        <taxon>Basidiomycota</taxon>
        <taxon>Agaricomycotina</taxon>
        <taxon>Agaricomycetes</taxon>
        <taxon>Agaricomycetidae</taxon>
        <taxon>Boletales</taxon>
        <taxon>Coniophorineae</taxon>
        <taxon>Hygrophoropsidaceae</taxon>
        <taxon>Hygrophoropsis</taxon>
    </lineage>
</organism>
<comment type="caution">
    <text evidence="1">The sequence shown here is derived from an EMBL/GenBank/DDBJ whole genome shotgun (WGS) entry which is preliminary data.</text>
</comment>
<accession>A0ACB8AP67</accession>
<protein>
    <submittedName>
        <fullName evidence="1">Mannose-6-phosphate receptor binding domain-containing protein</fullName>
    </submittedName>
</protein>
<name>A0ACB8AP67_9AGAM</name>
<dbReference type="EMBL" id="MU267612">
    <property type="protein sequence ID" value="KAH7914533.1"/>
    <property type="molecule type" value="Genomic_DNA"/>
</dbReference>
<dbReference type="Proteomes" id="UP000790377">
    <property type="component" value="Unassembled WGS sequence"/>
</dbReference>
<gene>
    <name evidence="1" type="ORF">BJ138DRAFT_1079252</name>
</gene>